<gene>
    <name evidence="3" type="ORF">BSAL_07920</name>
</gene>
<feature type="compositionally biased region" description="Polar residues" evidence="2">
    <location>
        <begin position="64"/>
        <end position="82"/>
    </location>
</feature>
<keyword evidence="1" id="KW-0175">Coiled coil</keyword>
<evidence type="ECO:0000256" key="2">
    <source>
        <dbReference type="SAM" id="MobiDB-lite"/>
    </source>
</evidence>
<feature type="region of interest" description="Disordered" evidence="2">
    <location>
        <begin position="289"/>
        <end position="321"/>
    </location>
</feature>
<dbReference type="AlphaFoldDB" id="A0A0S4J6D2"/>
<dbReference type="Proteomes" id="UP000051952">
    <property type="component" value="Unassembled WGS sequence"/>
</dbReference>
<feature type="compositionally biased region" description="Polar residues" evidence="2">
    <location>
        <begin position="295"/>
        <end position="311"/>
    </location>
</feature>
<feature type="region of interest" description="Disordered" evidence="2">
    <location>
        <begin position="33"/>
        <end position="199"/>
    </location>
</feature>
<evidence type="ECO:0000256" key="1">
    <source>
        <dbReference type="SAM" id="Coils"/>
    </source>
</evidence>
<feature type="coiled-coil region" evidence="1">
    <location>
        <begin position="220"/>
        <end position="247"/>
    </location>
</feature>
<evidence type="ECO:0000313" key="3">
    <source>
        <dbReference type="EMBL" id="CUG87005.1"/>
    </source>
</evidence>
<keyword evidence="4" id="KW-1185">Reference proteome</keyword>
<dbReference type="EMBL" id="CYKH01001421">
    <property type="protein sequence ID" value="CUG87005.1"/>
    <property type="molecule type" value="Genomic_DNA"/>
</dbReference>
<feature type="compositionally biased region" description="Pro residues" evidence="2">
    <location>
        <begin position="154"/>
        <end position="164"/>
    </location>
</feature>
<organism evidence="3 4">
    <name type="scientific">Bodo saltans</name>
    <name type="common">Flagellated protozoan</name>
    <dbReference type="NCBI Taxonomy" id="75058"/>
    <lineage>
        <taxon>Eukaryota</taxon>
        <taxon>Discoba</taxon>
        <taxon>Euglenozoa</taxon>
        <taxon>Kinetoplastea</taxon>
        <taxon>Metakinetoplastina</taxon>
        <taxon>Eubodonida</taxon>
        <taxon>Bodonidae</taxon>
        <taxon>Bodo</taxon>
    </lineage>
</organism>
<sequence length="341" mass="37993">MESDSQGDVLMRRKVQNAILLQRQRDEAARVAYNNFNSNKHHHHQQQGESLMNSGGGSSHHYDQSQATTPVRHSAPGSSPSYVISPLGGGGSVDFSYPQQPSSFQQQQHQQQTAAAYRQRLSSPNSPPHHSATPHRSGYVTSQSGKLMDDHMDSPPPFQHPSSPPSRRVFPLVGEAERQAVPLRESSPKTSSRKQHPTQADIAAVREECQKQISILTSTVAERTTLLEEKEERIQQLVHELERQQQAQSDAVRSAVLGALEEASGRIRREGFIGLDRLRHEVANAAPDSLLDFPRSSSTGRNDQKQPSRNSGIIPGETEEERLHRALVQSVRQRYLARLQQ</sequence>
<accession>A0A0S4J6D2</accession>
<evidence type="ECO:0000313" key="4">
    <source>
        <dbReference type="Proteomes" id="UP000051952"/>
    </source>
</evidence>
<name>A0A0S4J6D2_BODSA</name>
<dbReference type="VEuPathDB" id="TriTrypDB:BSAL_07920"/>
<reference evidence="4" key="1">
    <citation type="submission" date="2015-09" db="EMBL/GenBank/DDBJ databases">
        <authorList>
            <consortium name="Pathogen Informatics"/>
        </authorList>
    </citation>
    <scope>NUCLEOTIDE SEQUENCE [LARGE SCALE GENOMIC DNA]</scope>
    <source>
        <strain evidence="4">Lake Konstanz</strain>
    </source>
</reference>
<protein>
    <submittedName>
        <fullName evidence="3">Uncharacterized protein</fullName>
    </submittedName>
</protein>
<feature type="compositionally biased region" description="Low complexity" evidence="2">
    <location>
        <begin position="98"/>
        <end position="112"/>
    </location>
</feature>
<proteinExistence type="predicted"/>